<comment type="caution">
    <text evidence="1">The sequence shown here is derived from an EMBL/GenBank/DDBJ whole genome shotgun (WGS) entry which is preliminary data.</text>
</comment>
<dbReference type="EMBL" id="AVOT02001745">
    <property type="protein sequence ID" value="MBW0468010.1"/>
    <property type="molecule type" value="Genomic_DNA"/>
</dbReference>
<keyword evidence="2" id="KW-1185">Reference proteome</keyword>
<accession>A0A9Q3GI69</accession>
<proteinExistence type="predicted"/>
<name>A0A9Q3GI69_9BASI</name>
<gene>
    <name evidence="1" type="ORF">O181_007725</name>
</gene>
<evidence type="ECO:0000313" key="1">
    <source>
        <dbReference type="EMBL" id="MBW0468010.1"/>
    </source>
</evidence>
<sequence length="206" mass="23413">MNCARIHLAGHCTVKYISFGGESFLEASHTCLIRRKDALDSLDARLKRFNLDLTPDFEAKRASKALNCEWLGPAAQFSNSTCLNGGRCWPAVLKGISQPTKLALDHYHLYLAPIQFEFFANFTHIKMIFSGSNALVFFYLLAMFKDTQGTYVHSRLTHKHGASKGKKHHKFYHPQATMSVWDAYSVDDFEKVVQSPKRTEANKRHS</sequence>
<organism evidence="1 2">
    <name type="scientific">Austropuccinia psidii MF-1</name>
    <dbReference type="NCBI Taxonomy" id="1389203"/>
    <lineage>
        <taxon>Eukaryota</taxon>
        <taxon>Fungi</taxon>
        <taxon>Dikarya</taxon>
        <taxon>Basidiomycota</taxon>
        <taxon>Pucciniomycotina</taxon>
        <taxon>Pucciniomycetes</taxon>
        <taxon>Pucciniales</taxon>
        <taxon>Sphaerophragmiaceae</taxon>
        <taxon>Austropuccinia</taxon>
    </lineage>
</organism>
<reference evidence="1" key="1">
    <citation type="submission" date="2021-03" db="EMBL/GenBank/DDBJ databases">
        <title>Draft genome sequence of rust myrtle Austropuccinia psidii MF-1, a brazilian biotype.</title>
        <authorList>
            <person name="Quecine M.C."/>
            <person name="Pachon D.M.R."/>
            <person name="Bonatelli M.L."/>
            <person name="Correr F.H."/>
            <person name="Franceschini L.M."/>
            <person name="Leite T.F."/>
            <person name="Margarido G.R.A."/>
            <person name="Almeida C.A."/>
            <person name="Ferrarezi J.A."/>
            <person name="Labate C.A."/>
        </authorList>
    </citation>
    <scope>NUCLEOTIDE SEQUENCE</scope>
    <source>
        <strain evidence="1">MF-1</strain>
    </source>
</reference>
<protein>
    <submittedName>
        <fullName evidence="1">Uncharacterized protein</fullName>
    </submittedName>
</protein>
<dbReference type="AlphaFoldDB" id="A0A9Q3GI69"/>
<dbReference type="Proteomes" id="UP000765509">
    <property type="component" value="Unassembled WGS sequence"/>
</dbReference>
<evidence type="ECO:0000313" key="2">
    <source>
        <dbReference type="Proteomes" id="UP000765509"/>
    </source>
</evidence>